<dbReference type="InterPro" id="IPR006003">
    <property type="entry name" value="FGGY_RbtK-like"/>
</dbReference>
<dbReference type="InterPro" id="IPR043129">
    <property type="entry name" value="ATPase_NBD"/>
</dbReference>
<dbReference type="PANTHER" id="PTHR43435">
    <property type="entry name" value="RIBULOKINASE"/>
    <property type="match status" value="1"/>
</dbReference>
<reference evidence="7" key="1">
    <citation type="journal article" date="2013" name="Genome Announc.">
        <title>Draft genome sequence of the basidiomycetous yeast-like fungus Pseudozyma hubeiensis SY62, which produces an abundant amount of the biosurfactant mannosylerythritol lipids.</title>
        <authorList>
            <person name="Konishi M."/>
            <person name="Hatada Y."/>
            <person name="Horiuchi J."/>
        </authorList>
    </citation>
    <scope>NUCLEOTIDE SEQUENCE [LARGE SCALE GENOMIC DNA]</scope>
    <source>
        <strain evidence="7">SY62</strain>
    </source>
</reference>
<comment type="similarity">
    <text evidence="1">Belongs to the FGGY kinase family.</text>
</comment>
<keyword evidence="3" id="KW-0418">Kinase</keyword>
<organism evidence="6 7">
    <name type="scientific">Pseudozyma hubeiensis (strain SY62)</name>
    <name type="common">Yeast</name>
    <dbReference type="NCBI Taxonomy" id="1305764"/>
    <lineage>
        <taxon>Eukaryota</taxon>
        <taxon>Fungi</taxon>
        <taxon>Dikarya</taxon>
        <taxon>Basidiomycota</taxon>
        <taxon>Ustilaginomycotina</taxon>
        <taxon>Ustilaginomycetes</taxon>
        <taxon>Ustilaginales</taxon>
        <taxon>Ustilaginaceae</taxon>
        <taxon>Pseudozyma</taxon>
    </lineage>
</organism>
<keyword evidence="7" id="KW-1185">Reference proteome</keyword>
<feature type="domain" description="Carbohydrate kinase FGGY C-terminal" evidence="5">
    <location>
        <begin position="314"/>
        <end position="525"/>
    </location>
</feature>
<evidence type="ECO:0000313" key="7">
    <source>
        <dbReference type="Proteomes" id="UP000014071"/>
    </source>
</evidence>
<proteinExistence type="inferred from homology"/>
<dbReference type="SUPFAM" id="SSF53067">
    <property type="entry name" value="Actin-like ATPase domain"/>
    <property type="match status" value="2"/>
</dbReference>
<evidence type="ECO:0000259" key="5">
    <source>
        <dbReference type="Pfam" id="PF02782"/>
    </source>
</evidence>
<dbReference type="RefSeq" id="XP_012186317.1">
    <property type="nucleotide sequence ID" value="XM_012330927.1"/>
</dbReference>
<dbReference type="GO" id="GO:0019321">
    <property type="term" value="P:pentose metabolic process"/>
    <property type="evidence" value="ECO:0007669"/>
    <property type="project" value="TreeGrafter"/>
</dbReference>
<dbReference type="GO" id="GO:0019150">
    <property type="term" value="F:D-ribulokinase activity"/>
    <property type="evidence" value="ECO:0007669"/>
    <property type="project" value="TreeGrafter"/>
</dbReference>
<evidence type="ECO:0000256" key="2">
    <source>
        <dbReference type="ARBA" id="ARBA00022679"/>
    </source>
</evidence>
<feature type="domain" description="Carbohydrate kinase FGGY N-terminal" evidence="4">
    <location>
        <begin position="9"/>
        <end position="101"/>
    </location>
</feature>
<dbReference type="NCBIfam" id="TIGR01315">
    <property type="entry name" value="5C_CHO_kinase"/>
    <property type="match status" value="1"/>
</dbReference>
<keyword evidence="2" id="KW-0808">Transferase</keyword>
<evidence type="ECO:0000259" key="4">
    <source>
        <dbReference type="Pfam" id="PF00370"/>
    </source>
</evidence>
<dbReference type="PANTHER" id="PTHR43435:SF4">
    <property type="entry name" value="FGGY CARBOHYDRATE KINASE DOMAIN-CONTAINING PROTEIN"/>
    <property type="match status" value="1"/>
</dbReference>
<dbReference type="eggNOG" id="KOG2517">
    <property type="taxonomic scope" value="Eukaryota"/>
</dbReference>
<gene>
    <name evidence="6" type="ORF">PHSY_000285</name>
</gene>
<dbReference type="GO" id="GO:0005737">
    <property type="term" value="C:cytoplasm"/>
    <property type="evidence" value="ECO:0007669"/>
    <property type="project" value="TreeGrafter"/>
</dbReference>
<dbReference type="CDD" id="cd07782">
    <property type="entry name" value="ASKHA_NBD_FGGY_D-RBK"/>
    <property type="match status" value="1"/>
</dbReference>
<evidence type="ECO:0000256" key="1">
    <source>
        <dbReference type="ARBA" id="ARBA00009156"/>
    </source>
</evidence>
<dbReference type="Pfam" id="PF02782">
    <property type="entry name" value="FGGY_C"/>
    <property type="match status" value="1"/>
</dbReference>
<dbReference type="Pfam" id="PF00370">
    <property type="entry name" value="FGGY_N"/>
    <property type="match status" value="1"/>
</dbReference>
<sequence length="617" mass="66626">MTDSSTKFYYIGVDVGTGSARAALVDDDGNILAESTNATQTYRLESDARIFEQSTTDIWSQIKSAITQVVAASKVDPSLIKGLGFDATCSLAVTDFDGKPIAVTPQSSATSSEWGPGERNVILWADHRAEDEAALINSTGSKVLNYVGKTMSLEMEIPKILWLKKHMPADLFKKCMFFDLPDYLTYRATGSLARSNCSLVCKCSYIPPGVDGSELGWQPDFFEQIGLGELVKDDFKQLGGVPGRNGIVLTAGQPVGDGLSAEVAAELGLLPGTAVGSALIDAYAGWVGTVAAPATNPVDEENNHPSLISSQNRLAAIAGTSTCYCVQSPDGILVDGVWGPYKHAVFPGLWMNEGGQSSTGQLIDFIIDTHPAAPSLRTTASETNRSPFQVLHDKIDSLASEASLHHASFLTKDLFIYPDFHGNRSPLADSTMKGMITGLKLDRSLADLALKYYATLEAIALQTRHIVESMNAKGHKIDSIYMSGGHVKNPVFMQLIADVCDMPVQLPFSSSASVVAGSAILGRFAADVKDPKSSGASGEFAPKEPTMIADQKTAEDSSFKYKDHLWDLMVRMTKPGTLVFPQKDEKLAKLLDVKYRIFRESIEIQRKWKSMVGEAIN</sequence>
<dbReference type="Proteomes" id="UP000014071">
    <property type="component" value="Unassembled WGS sequence"/>
</dbReference>
<evidence type="ECO:0000313" key="6">
    <source>
        <dbReference type="EMBL" id="GAC92730.1"/>
    </source>
</evidence>
<dbReference type="AlphaFoldDB" id="R9P3Q7"/>
<dbReference type="InterPro" id="IPR018484">
    <property type="entry name" value="FGGY_N"/>
</dbReference>
<dbReference type="OrthoDB" id="203824at2759"/>
<dbReference type="STRING" id="1305764.R9P3Q7"/>
<dbReference type="Gene3D" id="3.30.420.40">
    <property type="match status" value="1"/>
</dbReference>
<dbReference type="EMBL" id="DF238767">
    <property type="protein sequence ID" value="GAC92730.1"/>
    <property type="molecule type" value="Genomic_DNA"/>
</dbReference>
<dbReference type="HOGENOM" id="CLU_009281_10_1_1"/>
<dbReference type="GeneID" id="24105596"/>
<name>R9P3Q7_PSEHS</name>
<dbReference type="InterPro" id="IPR018485">
    <property type="entry name" value="FGGY_C"/>
</dbReference>
<evidence type="ECO:0008006" key="8">
    <source>
        <dbReference type="Google" id="ProtNLM"/>
    </source>
</evidence>
<evidence type="ECO:0000256" key="3">
    <source>
        <dbReference type="ARBA" id="ARBA00022777"/>
    </source>
</evidence>
<dbReference type="Gene3D" id="1.20.58.2240">
    <property type="match status" value="1"/>
</dbReference>
<accession>R9P3Q7</accession>
<protein>
    <recommendedName>
        <fullName evidence="8">Ribitol kinase</fullName>
    </recommendedName>
</protein>